<dbReference type="PANTHER" id="PTHR12128:SF19">
    <property type="entry name" value="5-DEHYDRO-4-DEOXYGLUCARATE DEHYDRATASE 2-RELATED"/>
    <property type="match status" value="1"/>
</dbReference>
<sequence>MTFDLSRLDTVQLVPLTPFSSDGSKVLPDVLGSFTRWLYDAGVRVFLPGAATSEFHSLSAEEVLSCVSATRSALPDDAVVIAPIGMSVSHAVSIGNGAIDAGADALLVMPPVHPYLCDVGMGDYFRALTDALPLPFLAYKKGPFPSDELLGELSRAGRLVGVKYAVNEMDAVTRFIESHRGKLGVYCGTAERFAPFFHLAGATGYTSGAGNICPRLTLAMHRALAGGDYAKAMQFLRTIRPIEDYRARAGDSYNVSMLKTAMQLRGRDFGPPRPPQRRLTPLEETEVRTLLEPILAAEAELGG</sequence>
<dbReference type="GO" id="GO:0008840">
    <property type="term" value="F:4-hydroxy-tetrahydrodipicolinate synthase activity"/>
    <property type="evidence" value="ECO:0007669"/>
    <property type="project" value="TreeGrafter"/>
</dbReference>
<dbReference type="SMART" id="SM01130">
    <property type="entry name" value="DHDPS"/>
    <property type="match status" value="1"/>
</dbReference>
<feature type="binding site" evidence="4">
    <location>
        <position position="52"/>
    </location>
    <ligand>
        <name>pyruvate</name>
        <dbReference type="ChEBI" id="CHEBI:15361"/>
    </ligand>
</feature>
<dbReference type="Proteomes" id="UP000186309">
    <property type="component" value="Plasmid PALBO1"/>
</dbReference>
<organism evidence="5 6">
    <name type="scientific">Paludisphaera borealis</name>
    <dbReference type="NCBI Taxonomy" id="1387353"/>
    <lineage>
        <taxon>Bacteria</taxon>
        <taxon>Pseudomonadati</taxon>
        <taxon>Planctomycetota</taxon>
        <taxon>Planctomycetia</taxon>
        <taxon>Isosphaerales</taxon>
        <taxon>Isosphaeraceae</taxon>
        <taxon>Paludisphaera</taxon>
    </lineage>
</organism>
<proteinExistence type="inferred from homology"/>
<dbReference type="EMBL" id="CP019083">
    <property type="protein sequence ID" value="APW64251.1"/>
    <property type="molecule type" value="Genomic_DNA"/>
</dbReference>
<evidence type="ECO:0000256" key="1">
    <source>
        <dbReference type="ARBA" id="ARBA00023239"/>
    </source>
</evidence>
<comment type="similarity">
    <text evidence="2">Belongs to the DapA family.</text>
</comment>
<dbReference type="KEGG" id="pbor:BSF38_10035"/>
<dbReference type="InterPro" id="IPR002220">
    <property type="entry name" value="DapA-like"/>
</dbReference>
<dbReference type="InterPro" id="IPR013785">
    <property type="entry name" value="Aldolase_TIM"/>
</dbReference>
<evidence type="ECO:0000313" key="5">
    <source>
        <dbReference type="EMBL" id="APW64251.1"/>
    </source>
</evidence>
<geneLocation type="plasmid" evidence="6">
    <name>palbo1</name>
</geneLocation>
<dbReference type="PIRSF" id="PIRSF001365">
    <property type="entry name" value="DHDPS"/>
    <property type="match status" value="1"/>
</dbReference>
<evidence type="ECO:0000256" key="4">
    <source>
        <dbReference type="PIRSR" id="PIRSR001365-2"/>
    </source>
</evidence>
<dbReference type="CDD" id="cd00408">
    <property type="entry name" value="DHDPS-like"/>
    <property type="match status" value="1"/>
</dbReference>
<keyword evidence="5" id="KW-0614">Plasmid</keyword>
<dbReference type="SUPFAM" id="SSF51569">
    <property type="entry name" value="Aldolase"/>
    <property type="match status" value="1"/>
</dbReference>
<gene>
    <name evidence="5" type="ORF">BSF38_10035</name>
</gene>
<evidence type="ECO:0000256" key="3">
    <source>
        <dbReference type="PIRSR" id="PIRSR001365-1"/>
    </source>
</evidence>
<dbReference type="GO" id="GO:0047448">
    <property type="term" value="F:5-dehydro-4-deoxyglucarate dehydratase activity"/>
    <property type="evidence" value="ECO:0007669"/>
    <property type="project" value="UniProtKB-EC"/>
</dbReference>
<keyword evidence="1 2" id="KW-0456">Lyase</keyword>
<dbReference type="PANTHER" id="PTHR12128">
    <property type="entry name" value="DIHYDRODIPICOLINATE SYNTHASE"/>
    <property type="match status" value="1"/>
</dbReference>
<dbReference type="EC" id="4.2.1.41" evidence="5"/>
<keyword evidence="6" id="KW-1185">Reference proteome</keyword>
<feature type="active site" description="Proton donor/acceptor" evidence="3">
    <location>
        <position position="139"/>
    </location>
</feature>
<dbReference type="RefSeq" id="WP_076351694.1">
    <property type="nucleotide sequence ID" value="NZ_CP019083.1"/>
</dbReference>
<evidence type="ECO:0000256" key="2">
    <source>
        <dbReference type="PIRNR" id="PIRNR001365"/>
    </source>
</evidence>
<reference evidence="5 6" key="1">
    <citation type="submission" date="2016-12" db="EMBL/GenBank/DDBJ databases">
        <title>Comparative genomics of four Isosphaeraceae planctomycetes: a common pool of plasmids and glycoside hydrolase genes.</title>
        <authorList>
            <person name="Ivanova A."/>
        </authorList>
    </citation>
    <scope>NUCLEOTIDE SEQUENCE [LARGE SCALE GENOMIC DNA]</scope>
    <source>
        <strain evidence="5 6">PX4</strain>
        <plasmid evidence="6">palbo1</plasmid>
    </source>
</reference>
<evidence type="ECO:0000313" key="6">
    <source>
        <dbReference type="Proteomes" id="UP000186309"/>
    </source>
</evidence>
<feature type="active site" description="Schiff-base intermediate with substrate" evidence="3">
    <location>
        <position position="163"/>
    </location>
</feature>
<dbReference type="Pfam" id="PF00701">
    <property type="entry name" value="DHDPS"/>
    <property type="match status" value="1"/>
</dbReference>
<accession>A0A1U7CZB2</accession>
<protein>
    <submittedName>
        <fullName evidence="5">Putative 5-dehydro-4-deoxyglucarate dehydratase</fullName>
        <ecNumber evidence="5">4.2.1.41</ecNumber>
    </submittedName>
</protein>
<dbReference type="AlphaFoldDB" id="A0A1U7CZB2"/>
<dbReference type="Gene3D" id="3.20.20.70">
    <property type="entry name" value="Aldolase class I"/>
    <property type="match status" value="1"/>
</dbReference>
<name>A0A1U7CZB2_9BACT</name>